<evidence type="ECO:0000313" key="3">
    <source>
        <dbReference type="Proteomes" id="UP001497644"/>
    </source>
</evidence>
<dbReference type="EMBL" id="OZ034826">
    <property type="protein sequence ID" value="CAL1681623.1"/>
    <property type="molecule type" value="Genomic_DNA"/>
</dbReference>
<feature type="compositionally biased region" description="Polar residues" evidence="1">
    <location>
        <begin position="9"/>
        <end position="26"/>
    </location>
</feature>
<protein>
    <submittedName>
        <fullName evidence="2">Uncharacterized protein</fullName>
    </submittedName>
</protein>
<proteinExistence type="predicted"/>
<keyword evidence="3" id="KW-1185">Reference proteome</keyword>
<evidence type="ECO:0000313" key="2">
    <source>
        <dbReference type="EMBL" id="CAL1681623.1"/>
    </source>
</evidence>
<reference evidence="2" key="1">
    <citation type="submission" date="2024-04" db="EMBL/GenBank/DDBJ databases">
        <authorList>
            <consortium name="Molecular Ecology Group"/>
        </authorList>
    </citation>
    <scope>NUCLEOTIDE SEQUENCE</scope>
</reference>
<feature type="region of interest" description="Disordered" evidence="1">
    <location>
        <begin position="1"/>
        <end position="38"/>
    </location>
</feature>
<accession>A0AAV2NQA9</accession>
<dbReference type="Proteomes" id="UP001497644">
    <property type="component" value="Chromosome 3"/>
</dbReference>
<sequence length="74" mass="8428">MSHHRTCPAQIQQHPAYSIDSSNSSDETWRDSPPDSIRKPFPSPFDFLFSLFARLAHDDDNRVVIRKMSASGKP</sequence>
<gene>
    <name evidence="2" type="ORF">LPLAT_LOCUS7603</name>
</gene>
<feature type="compositionally biased region" description="Basic and acidic residues" evidence="1">
    <location>
        <begin position="27"/>
        <end position="38"/>
    </location>
</feature>
<evidence type="ECO:0000256" key="1">
    <source>
        <dbReference type="SAM" id="MobiDB-lite"/>
    </source>
</evidence>
<organism evidence="2 3">
    <name type="scientific">Lasius platythorax</name>
    <dbReference type="NCBI Taxonomy" id="488582"/>
    <lineage>
        <taxon>Eukaryota</taxon>
        <taxon>Metazoa</taxon>
        <taxon>Ecdysozoa</taxon>
        <taxon>Arthropoda</taxon>
        <taxon>Hexapoda</taxon>
        <taxon>Insecta</taxon>
        <taxon>Pterygota</taxon>
        <taxon>Neoptera</taxon>
        <taxon>Endopterygota</taxon>
        <taxon>Hymenoptera</taxon>
        <taxon>Apocrita</taxon>
        <taxon>Aculeata</taxon>
        <taxon>Formicoidea</taxon>
        <taxon>Formicidae</taxon>
        <taxon>Formicinae</taxon>
        <taxon>Lasius</taxon>
        <taxon>Lasius</taxon>
    </lineage>
</organism>
<name>A0AAV2NQA9_9HYME</name>
<dbReference type="AlphaFoldDB" id="A0AAV2NQA9"/>